<dbReference type="Gene3D" id="3.40.50.300">
    <property type="entry name" value="P-loop containing nucleotide triphosphate hydrolases"/>
    <property type="match status" value="1"/>
</dbReference>
<organism evidence="2 3">
    <name type="scientific">Clavibacter michiganensis subsp. michiganensis</name>
    <dbReference type="NCBI Taxonomy" id="33013"/>
    <lineage>
        <taxon>Bacteria</taxon>
        <taxon>Bacillati</taxon>
        <taxon>Actinomycetota</taxon>
        <taxon>Actinomycetes</taxon>
        <taxon>Micrococcales</taxon>
        <taxon>Microbacteriaceae</taxon>
        <taxon>Clavibacter</taxon>
    </lineage>
</organism>
<sequence>MADGSPPALLLDGIYGVVEARAMSATWALFQEAGPRQLVVSGVVADRADLDRYRDALGIDVRCVLLTASPTVVEARLRSRDDDDRRAARDWHLARHADPAARLQASALDGRRSRRTTAPRGRSRAPRSPGSTRASGRHPRGDRSTTRQIRVSSVAVISAPSLDVLTRGSPRRRRCGIRRIRALDGDPGRDTEEGRAWAS</sequence>
<dbReference type="EMBL" id="MDHH01000001">
    <property type="protein sequence ID" value="OUE05222.1"/>
    <property type="molecule type" value="Genomic_DNA"/>
</dbReference>
<feature type="compositionally biased region" description="Basic residues" evidence="1">
    <location>
        <begin position="112"/>
        <end position="125"/>
    </location>
</feature>
<name>A0A251XNZ7_CLAMM</name>
<proteinExistence type="predicted"/>
<evidence type="ECO:0000256" key="1">
    <source>
        <dbReference type="SAM" id="MobiDB-lite"/>
    </source>
</evidence>
<gene>
    <name evidence="2" type="ORF">CMMCAS07_09755</name>
</gene>
<protein>
    <submittedName>
        <fullName evidence="2">Uncharacterized protein</fullName>
    </submittedName>
</protein>
<feature type="region of interest" description="Disordered" evidence="1">
    <location>
        <begin position="102"/>
        <end position="153"/>
    </location>
</feature>
<evidence type="ECO:0000313" key="2">
    <source>
        <dbReference type="EMBL" id="OUE05222.1"/>
    </source>
</evidence>
<keyword evidence="3" id="KW-1185">Reference proteome</keyword>
<accession>A0A251XNZ7</accession>
<feature type="compositionally biased region" description="Basic and acidic residues" evidence="1">
    <location>
        <begin position="181"/>
        <end position="199"/>
    </location>
</feature>
<dbReference type="InterPro" id="IPR027417">
    <property type="entry name" value="P-loop_NTPase"/>
</dbReference>
<dbReference type="AlphaFoldDB" id="A0A251XNZ7"/>
<reference evidence="2 3" key="1">
    <citation type="submission" date="2016-08" db="EMBL/GenBank/DDBJ databases">
        <title>Genome sequence of Clavibacter michiganensis subsp. michiganensis strain CASJ007.</title>
        <authorList>
            <person name="Thapa S.P."/>
            <person name="Coaker G."/>
        </authorList>
    </citation>
    <scope>NUCLEOTIDE SEQUENCE [LARGE SCALE GENOMIC DNA]</scope>
    <source>
        <strain evidence="2">CASJ007</strain>
    </source>
</reference>
<feature type="region of interest" description="Disordered" evidence="1">
    <location>
        <begin position="178"/>
        <end position="199"/>
    </location>
</feature>
<dbReference type="Proteomes" id="UP000195062">
    <property type="component" value="Unassembled WGS sequence"/>
</dbReference>
<evidence type="ECO:0000313" key="3">
    <source>
        <dbReference type="Proteomes" id="UP000195062"/>
    </source>
</evidence>
<comment type="caution">
    <text evidence="2">The sequence shown here is derived from an EMBL/GenBank/DDBJ whole genome shotgun (WGS) entry which is preliminary data.</text>
</comment>